<evidence type="ECO:0000313" key="2">
    <source>
        <dbReference type="EMBL" id="EFQ31030.1"/>
    </source>
</evidence>
<name>E3QJJ2_COLGM</name>
<dbReference type="eggNOG" id="ENOG502S2BG">
    <property type="taxonomic scope" value="Eukaryota"/>
</dbReference>
<reference evidence="3" key="1">
    <citation type="journal article" date="2012" name="Nat. Genet.">
        <title>Lifestyle transitions in plant pathogenic Colletotrichum fungi deciphered by genome and transcriptome analyses.</title>
        <authorList>
            <person name="O'Connell R.J."/>
            <person name="Thon M.R."/>
            <person name="Hacquard S."/>
            <person name="Amyotte S.G."/>
            <person name="Kleemann J."/>
            <person name="Torres M.F."/>
            <person name="Damm U."/>
            <person name="Buiate E.A."/>
            <person name="Epstein L."/>
            <person name="Alkan N."/>
            <person name="Altmueller J."/>
            <person name="Alvarado-Balderrama L."/>
            <person name="Bauser C.A."/>
            <person name="Becker C."/>
            <person name="Birren B.W."/>
            <person name="Chen Z."/>
            <person name="Choi J."/>
            <person name="Crouch J.A."/>
            <person name="Duvick J.P."/>
            <person name="Farman M.A."/>
            <person name="Gan P."/>
            <person name="Heiman D."/>
            <person name="Henrissat B."/>
            <person name="Howard R.J."/>
            <person name="Kabbage M."/>
            <person name="Koch C."/>
            <person name="Kracher B."/>
            <person name="Kubo Y."/>
            <person name="Law A.D."/>
            <person name="Lebrun M.-H."/>
            <person name="Lee Y.-H."/>
            <person name="Miyara I."/>
            <person name="Moore N."/>
            <person name="Neumann U."/>
            <person name="Nordstroem K."/>
            <person name="Panaccione D.G."/>
            <person name="Panstruga R."/>
            <person name="Place M."/>
            <person name="Proctor R.H."/>
            <person name="Prusky D."/>
            <person name="Rech G."/>
            <person name="Reinhardt R."/>
            <person name="Rollins J.A."/>
            <person name="Rounsley S."/>
            <person name="Schardl C.L."/>
            <person name="Schwartz D.C."/>
            <person name="Shenoy N."/>
            <person name="Shirasu K."/>
            <person name="Sikhakolli U.R."/>
            <person name="Stueber K."/>
            <person name="Sukno S.A."/>
            <person name="Sweigard J.A."/>
            <person name="Takano Y."/>
            <person name="Takahara H."/>
            <person name="Trail F."/>
            <person name="van der Does H.C."/>
            <person name="Voll L.M."/>
            <person name="Will I."/>
            <person name="Young S."/>
            <person name="Zeng Q."/>
            <person name="Zhang J."/>
            <person name="Zhou S."/>
            <person name="Dickman M.B."/>
            <person name="Schulze-Lefert P."/>
            <person name="Ver Loren van Themaat E."/>
            <person name="Ma L.-J."/>
            <person name="Vaillancourt L.J."/>
        </authorList>
    </citation>
    <scope>NUCLEOTIDE SEQUENCE [LARGE SCALE GENOMIC DNA]</scope>
    <source>
        <strain evidence="3">M1.001 / M2 / FGSC 10212</strain>
    </source>
</reference>
<dbReference type="RefSeq" id="XP_008095050.1">
    <property type="nucleotide sequence ID" value="XM_008096859.1"/>
</dbReference>
<organism evidence="3">
    <name type="scientific">Colletotrichum graminicola (strain M1.001 / M2 / FGSC 10212)</name>
    <name type="common">Maize anthracnose fungus</name>
    <name type="synonym">Glomerella graminicola</name>
    <dbReference type="NCBI Taxonomy" id="645133"/>
    <lineage>
        <taxon>Eukaryota</taxon>
        <taxon>Fungi</taxon>
        <taxon>Dikarya</taxon>
        <taxon>Ascomycota</taxon>
        <taxon>Pezizomycotina</taxon>
        <taxon>Sordariomycetes</taxon>
        <taxon>Hypocreomycetidae</taxon>
        <taxon>Glomerellales</taxon>
        <taxon>Glomerellaceae</taxon>
        <taxon>Colletotrichum</taxon>
        <taxon>Colletotrichum graminicola species complex</taxon>
    </lineage>
</organism>
<dbReference type="Proteomes" id="UP000008782">
    <property type="component" value="Unassembled WGS sequence"/>
</dbReference>
<dbReference type="PANTHER" id="PTHR38122:SF1">
    <property type="entry name" value="GLYCOPROTEIN X"/>
    <property type="match status" value="1"/>
</dbReference>
<dbReference type="VEuPathDB" id="FungiDB:GLRG_06174"/>
<dbReference type="PANTHER" id="PTHR38122">
    <property type="entry name" value="GLYCOPROTEIN X"/>
    <property type="match status" value="1"/>
</dbReference>
<protein>
    <submittedName>
        <fullName evidence="2">Glycoprotein X</fullName>
    </submittedName>
</protein>
<feature type="compositionally biased region" description="Low complexity" evidence="1">
    <location>
        <begin position="534"/>
        <end position="600"/>
    </location>
</feature>
<evidence type="ECO:0000313" key="3">
    <source>
        <dbReference type="Proteomes" id="UP000008782"/>
    </source>
</evidence>
<feature type="region of interest" description="Disordered" evidence="1">
    <location>
        <begin position="475"/>
        <end position="516"/>
    </location>
</feature>
<sequence length="640" mass="65631">MRGRNATALVPTTVQQPPETITLPGSTIVSTIAGQVTTIQLPGSTLTLRTTDTVVSPPSTTTLPGSTVVTALTETIPASTITITEDGVTFTSVIPGPTSVVTSTLTLPPITLTLPPSTVTHTEIQDKTACPAPTNTLGFNPVVDFNPKSNRTWGCRPGYVCNPAKPAGCSLWAESPANEYVCNPKDCVPAPPYTLAAWKENETHYFPPNDGYFNLNPNAFGLPFDIFDYEIIVTKVKDKHGYKKTTITTGNWASATELTHFPPTAQPTVTPAPAPISSPEVGQYAPKNHKESKGYGRRSLLNKRDFTIAPAVCFDGCNNCYIEVQAVGKVPTICLAGSAFLTDLAACRTCVEENDTGDGKETLRIHIEPKFQQFISFCEGEAPQDPSSATILPPQSQQISVTLTTASQHAGSTETSAVPIPDITTTTPVESSTITFTSGTTAIAASSATSIVSSTETTQASSTASETTSTAIVTSGTTTITDTPSTGLPESTLTVSTTALSSTEAGSVSTSTSSDFTNASASASASAFSSIPASISASESSPSPAITPTVSSSITTSSTGSSPSASSVFGSSSGTPSTTAGGAGGSASETTPGTQTPSTTILSPSNGTTGPVVVPTATAAKPTTSILLTILTPLLALLFI</sequence>
<dbReference type="STRING" id="645133.E3QJJ2"/>
<feature type="region of interest" description="Disordered" evidence="1">
    <location>
        <begin position="534"/>
        <end position="609"/>
    </location>
</feature>
<feature type="compositionally biased region" description="Polar residues" evidence="1">
    <location>
        <begin position="404"/>
        <end position="416"/>
    </location>
</feature>
<gene>
    <name evidence="2" type="ORF">GLRG_06174</name>
</gene>
<dbReference type="EMBL" id="GG697352">
    <property type="protein sequence ID" value="EFQ31030.1"/>
    <property type="molecule type" value="Genomic_DNA"/>
</dbReference>
<keyword evidence="3" id="KW-1185">Reference proteome</keyword>
<feature type="region of interest" description="Disordered" evidence="1">
    <location>
        <begin position="404"/>
        <end position="427"/>
    </location>
</feature>
<accession>E3QJJ2</accession>
<dbReference type="OrthoDB" id="5414836at2759"/>
<proteinExistence type="predicted"/>
<dbReference type="AlphaFoldDB" id="E3QJJ2"/>
<dbReference type="HOGENOM" id="CLU_427585_0_0_1"/>
<evidence type="ECO:0000256" key="1">
    <source>
        <dbReference type="SAM" id="MobiDB-lite"/>
    </source>
</evidence>
<dbReference type="GeneID" id="24411539"/>